<sequence length="126" mass="14356">MGHGEPLTEMEKAKIATLKDYMIMSNQKIAKEINQSEKIVRNFLENRENYGKNCVTGRLSTISPAQKQHLIRSAANSNKSARDIKLENNLTIGVRRTQKILSGCSYLKYKKVMRKPMLTSNNIEGR</sequence>
<organism evidence="1 2">
    <name type="scientific">Hermetia illucens</name>
    <name type="common">Black soldier fly</name>
    <dbReference type="NCBI Taxonomy" id="343691"/>
    <lineage>
        <taxon>Eukaryota</taxon>
        <taxon>Metazoa</taxon>
        <taxon>Ecdysozoa</taxon>
        <taxon>Arthropoda</taxon>
        <taxon>Hexapoda</taxon>
        <taxon>Insecta</taxon>
        <taxon>Pterygota</taxon>
        <taxon>Neoptera</taxon>
        <taxon>Endopterygota</taxon>
        <taxon>Diptera</taxon>
        <taxon>Brachycera</taxon>
        <taxon>Stratiomyomorpha</taxon>
        <taxon>Stratiomyidae</taxon>
        <taxon>Hermetiinae</taxon>
        <taxon>Hermetia</taxon>
    </lineage>
</organism>
<dbReference type="EMBL" id="LR899012">
    <property type="protein sequence ID" value="CAD7089195.1"/>
    <property type="molecule type" value="Genomic_DNA"/>
</dbReference>
<evidence type="ECO:0008006" key="3">
    <source>
        <dbReference type="Google" id="ProtNLM"/>
    </source>
</evidence>
<dbReference type="Proteomes" id="UP000594454">
    <property type="component" value="Chromosome 4"/>
</dbReference>
<name>A0A7R8YY85_HERIL</name>
<dbReference type="InParanoid" id="A0A7R8YY85"/>
<gene>
    <name evidence="1" type="ORF">HERILL_LOCUS11766</name>
</gene>
<evidence type="ECO:0000313" key="2">
    <source>
        <dbReference type="Proteomes" id="UP000594454"/>
    </source>
</evidence>
<protein>
    <recommendedName>
        <fullName evidence="3">Tc3 transposase DNA binding domain-containing protein</fullName>
    </recommendedName>
</protein>
<dbReference type="Gene3D" id="1.10.10.60">
    <property type="entry name" value="Homeodomain-like"/>
    <property type="match status" value="1"/>
</dbReference>
<proteinExistence type="predicted"/>
<keyword evidence="2" id="KW-1185">Reference proteome</keyword>
<reference evidence="1 2" key="1">
    <citation type="submission" date="2020-11" db="EMBL/GenBank/DDBJ databases">
        <authorList>
            <person name="Wallbank WR R."/>
            <person name="Pardo Diaz C."/>
            <person name="Kozak K."/>
            <person name="Martin S."/>
            <person name="Jiggins C."/>
            <person name="Moest M."/>
            <person name="Warren A I."/>
            <person name="Generalovic N T."/>
            <person name="Byers J.R.P. K."/>
            <person name="Montejo-Kovacevich G."/>
            <person name="Yen C E."/>
        </authorList>
    </citation>
    <scope>NUCLEOTIDE SEQUENCE [LARGE SCALE GENOMIC DNA]</scope>
</reference>
<accession>A0A7R8YY85</accession>
<evidence type="ECO:0000313" key="1">
    <source>
        <dbReference type="EMBL" id="CAD7089195.1"/>
    </source>
</evidence>
<dbReference type="AlphaFoldDB" id="A0A7R8YY85"/>